<evidence type="ECO:0000313" key="2">
    <source>
        <dbReference type="Proteomes" id="UP000001510"/>
    </source>
</evidence>
<keyword evidence="2" id="KW-1185">Reference proteome</keyword>
<dbReference type="KEGG" id="mar:MAE_16660"/>
<organism evidence="1 2">
    <name type="scientific">Microcystis aeruginosa (strain NIES-843 / IAM M-2473)</name>
    <dbReference type="NCBI Taxonomy" id="449447"/>
    <lineage>
        <taxon>Bacteria</taxon>
        <taxon>Bacillati</taxon>
        <taxon>Cyanobacteriota</taxon>
        <taxon>Cyanophyceae</taxon>
        <taxon>Oscillatoriophycideae</taxon>
        <taxon>Chroococcales</taxon>
        <taxon>Microcystaceae</taxon>
        <taxon>Microcystis</taxon>
    </lineage>
</organism>
<dbReference type="EnsemblBacteria" id="BAG01488">
    <property type="protein sequence ID" value="BAG01488"/>
    <property type="gene ID" value="MAE_16660"/>
</dbReference>
<dbReference type="PaxDb" id="449447-MAE_16660"/>
<reference evidence="1 2" key="1">
    <citation type="journal article" date="2007" name="DNA Res.">
        <title>Complete genomic structure of the bloom-forming toxic cyanobacterium Microcystis aeruginosa NIES-843.</title>
        <authorList>
            <person name="Kaneko T."/>
            <person name="Nakajima N."/>
            <person name="Okamoto S."/>
            <person name="Suzuki I."/>
            <person name="Tanabe Y."/>
            <person name="Tamaoki M."/>
            <person name="Nakamura Y."/>
            <person name="Kasai F."/>
            <person name="Watanabe A."/>
            <person name="Kawashima K."/>
            <person name="Kishida Y."/>
            <person name="Ono A."/>
            <person name="Shimizu Y."/>
            <person name="Takahashi C."/>
            <person name="Minami C."/>
            <person name="Fujishiro T."/>
            <person name="Kohara M."/>
            <person name="Katoh M."/>
            <person name="Nakazaki N."/>
            <person name="Nakayama S."/>
            <person name="Yamada M."/>
            <person name="Tabata S."/>
            <person name="Watanabe M.M."/>
        </authorList>
    </citation>
    <scope>NUCLEOTIDE SEQUENCE [LARGE SCALE GENOMIC DNA]</scope>
    <source>
        <strain evidence="2">NIES-843 / IAM M-247</strain>
    </source>
</reference>
<gene>
    <name evidence="1" type="ordered locus">MAE_16660</name>
</gene>
<evidence type="ECO:0000313" key="1">
    <source>
        <dbReference type="EMBL" id="BAG01488.1"/>
    </source>
</evidence>
<name>B0JVF4_MICAN</name>
<dbReference type="AlphaFoldDB" id="B0JVF4"/>
<protein>
    <submittedName>
        <fullName evidence="1">Uncharacterized protein</fullName>
    </submittedName>
</protein>
<dbReference type="EMBL" id="AP009552">
    <property type="protein sequence ID" value="BAG01488.1"/>
    <property type="molecule type" value="Genomic_DNA"/>
</dbReference>
<proteinExistence type="predicted"/>
<dbReference type="HOGENOM" id="CLU_2955388_0_0_3"/>
<accession>B0JVF4</accession>
<dbReference type="Proteomes" id="UP000001510">
    <property type="component" value="Chromosome"/>
</dbReference>
<sequence length="59" mass="6727">MDEKHLRLIPGIGAEDWVRPTDRQRQTASSGVRFEDRTARAASQRITIISRAAFRESQS</sequence>